<dbReference type="RefSeq" id="XP_025399306.1">
    <property type="nucleotide sequence ID" value="XM_025546605.1"/>
</dbReference>
<reference evidence="1 2" key="1">
    <citation type="submission" date="2016-12" db="EMBL/GenBank/DDBJ databases">
        <title>The genomes of Aspergillus section Nigri reveals drivers in fungal speciation.</title>
        <authorList>
            <consortium name="DOE Joint Genome Institute"/>
            <person name="Vesth T.C."/>
            <person name="Nybo J."/>
            <person name="Theobald S."/>
            <person name="Brandl J."/>
            <person name="Frisvad J.C."/>
            <person name="Nielsen K.F."/>
            <person name="Lyhne E.K."/>
            <person name="Kogle M.E."/>
            <person name="Kuo A."/>
            <person name="Riley R."/>
            <person name="Clum A."/>
            <person name="Nolan M."/>
            <person name="Lipzen A."/>
            <person name="Salamov A."/>
            <person name="Henrissat B."/>
            <person name="Wiebenga A."/>
            <person name="De Vries R.P."/>
            <person name="Grigoriev I.V."/>
            <person name="Mortensen U.H."/>
            <person name="Andersen M.R."/>
            <person name="Baker S.E."/>
        </authorList>
    </citation>
    <scope>NUCLEOTIDE SEQUENCE [LARGE SCALE GENOMIC DNA]</scope>
    <source>
        <strain evidence="1 2">CBS 117.55</strain>
    </source>
</reference>
<evidence type="ECO:0000313" key="1">
    <source>
        <dbReference type="EMBL" id="PWY82041.1"/>
    </source>
</evidence>
<dbReference type="EMBL" id="MSFL01000012">
    <property type="protein sequence ID" value="PWY82041.1"/>
    <property type="molecule type" value="Genomic_DNA"/>
</dbReference>
<dbReference type="AlphaFoldDB" id="A0A317W8I6"/>
<comment type="caution">
    <text evidence="1">The sequence shown here is derived from an EMBL/GenBank/DDBJ whole genome shotgun (WGS) entry which is preliminary data.</text>
</comment>
<dbReference type="Gene3D" id="1.10.10.10">
    <property type="entry name" value="Winged helix-like DNA-binding domain superfamily/Winged helix DNA-binding domain"/>
    <property type="match status" value="1"/>
</dbReference>
<evidence type="ECO:0008006" key="3">
    <source>
        <dbReference type="Google" id="ProtNLM"/>
    </source>
</evidence>
<organism evidence="1 2">
    <name type="scientific">Aspergillus heteromorphus CBS 117.55</name>
    <dbReference type="NCBI Taxonomy" id="1448321"/>
    <lineage>
        <taxon>Eukaryota</taxon>
        <taxon>Fungi</taxon>
        <taxon>Dikarya</taxon>
        <taxon>Ascomycota</taxon>
        <taxon>Pezizomycotina</taxon>
        <taxon>Eurotiomycetes</taxon>
        <taxon>Eurotiomycetidae</taxon>
        <taxon>Eurotiales</taxon>
        <taxon>Aspergillaceae</taxon>
        <taxon>Aspergillus</taxon>
        <taxon>Aspergillus subgen. Circumdati</taxon>
    </lineage>
</organism>
<dbReference type="InterPro" id="IPR036390">
    <property type="entry name" value="WH_DNA-bd_sf"/>
</dbReference>
<proteinExistence type="predicted"/>
<dbReference type="Proteomes" id="UP000247233">
    <property type="component" value="Unassembled WGS sequence"/>
</dbReference>
<keyword evidence="2" id="KW-1185">Reference proteome</keyword>
<dbReference type="PANTHER" id="PTHR43712">
    <property type="entry name" value="PUTATIVE (AFU_ORTHOLOGUE AFUA_4G14580)-RELATED"/>
    <property type="match status" value="1"/>
</dbReference>
<sequence>MSKDLAALSTRITDNLQLLTSTQQQPPNEVPDALRLALLDDCYEVQRLCSQPSDYLERLQMFNQQLACLHWLCYFNIFRHIPTDGTISFPDLATAADVPLPQLRRVARMAMLEGVLCEPARTVSRTEVPVSQVVSVETRPVRSSSGRGS</sequence>
<gene>
    <name evidence="1" type="ORF">BO70DRAFT_396333</name>
</gene>
<evidence type="ECO:0000313" key="2">
    <source>
        <dbReference type="Proteomes" id="UP000247233"/>
    </source>
</evidence>
<protein>
    <recommendedName>
        <fullName evidence="3">O-methyltransferase</fullName>
    </recommendedName>
</protein>
<dbReference type="OrthoDB" id="1606438at2759"/>
<dbReference type="VEuPathDB" id="FungiDB:BO70DRAFT_396333"/>
<name>A0A317W8I6_9EURO</name>
<dbReference type="PANTHER" id="PTHR43712:SF19">
    <property type="entry name" value="DUAL O-METHYLTRANSFERASE_FAD-DEPENDENT MONOOXYGENASE ELCB"/>
    <property type="match status" value="1"/>
</dbReference>
<dbReference type="SUPFAM" id="SSF46785">
    <property type="entry name" value="Winged helix' DNA-binding domain"/>
    <property type="match status" value="1"/>
</dbReference>
<dbReference type="GeneID" id="37068842"/>
<accession>A0A317W8I6</accession>
<dbReference type="InterPro" id="IPR036388">
    <property type="entry name" value="WH-like_DNA-bd_sf"/>
</dbReference>